<dbReference type="AlphaFoldDB" id="A0A0L7T0T2"/>
<evidence type="ECO:0000313" key="2">
    <source>
        <dbReference type="EMBL" id="KOC92644.1"/>
    </source>
</evidence>
<name>A0A0L7T0T2_9GAMM</name>
<sequence>MKLTAKAAKEVCAEATTRNVFIGRIEAGHWLNSGFRPDGNATWDAKSELESAGRFQQNNQLAIKNIADDKREGYNTFIITTVR</sequence>
<keyword evidence="4" id="KW-1185">Reference proteome</keyword>
<dbReference type="Proteomes" id="UP000037088">
    <property type="component" value="Unassembled WGS sequence"/>
</dbReference>
<dbReference type="Gene3D" id="3.30.190.30">
    <property type="match status" value="1"/>
</dbReference>
<evidence type="ECO:0000313" key="4">
    <source>
        <dbReference type="Proteomes" id="UP000037088"/>
    </source>
</evidence>
<dbReference type="Proteomes" id="UP000036851">
    <property type="component" value="Unassembled WGS sequence"/>
</dbReference>
<evidence type="ECO:0000313" key="3">
    <source>
        <dbReference type="Proteomes" id="UP000036851"/>
    </source>
</evidence>
<gene>
    <name evidence="1" type="ORF">NG42_14040</name>
    <name evidence="2" type="ORF">NG43_12865</name>
</gene>
<dbReference type="EMBL" id="JRXE01000019">
    <property type="protein sequence ID" value="KOC88997.1"/>
    <property type="molecule type" value="Genomic_DNA"/>
</dbReference>
<proteinExistence type="predicted"/>
<dbReference type="EMBL" id="JRXF01000019">
    <property type="protein sequence ID" value="KOC92644.1"/>
    <property type="molecule type" value="Genomic_DNA"/>
</dbReference>
<evidence type="ECO:0000313" key="1">
    <source>
        <dbReference type="EMBL" id="KOC88997.1"/>
    </source>
</evidence>
<dbReference type="SUPFAM" id="SSF143469">
    <property type="entry name" value="ImmE5-like"/>
    <property type="match status" value="1"/>
</dbReference>
<dbReference type="Pfam" id="PF11480">
    <property type="entry name" value="ImmE5"/>
    <property type="match status" value="1"/>
</dbReference>
<dbReference type="InterPro" id="IPR037234">
    <property type="entry name" value="ImmE5_sf"/>
</dbReference>
<dbReference type="OrthoDB" id="7067632at2"/>
<reference evidence="3 4" key="1">
    <citation type="journal article" date="2015" name="Int. J. Syst. Evol. Microbiol.">
        <title>Erwinia iniecta sp. nov., isolated from Russian wheat aphids (Diuraphis noxia).</title>
        <authorList>
            <person name="Campillo T."/>
            <person name="Luna E."/>
            <person name="Portier P."/>
            <person name="Fischer-Le Saux M."/>
            <person name="Lapitan N."/>
            <person name="Tisserat N.A."/>
            <person name="Leach J.E."/>
        </authorList>
    </citation>
    <scope>NUCLEOTIDE SEQUENCE [LARGE SCALE GENOMIC DNA]</scope>
    <source>
        <strain evidence="1 4">B120</strain>
        <strain evidence="2 3">B149</strain>
    </source>
</reference>
<comment type="caution">
    <text evidence="1">The sequence shown here is derived from an EMBL/GenBank/DDBJ whole genome shotgun (WGS) entry which is preliminary data.</text>
</comment>
<protein>
    <submittedName>
        <fullName evidence="1">Colicin transporter</fullName>
    </submittedName>
</protein>
<dbReference type="InterPro" id="IPR020127">
    <property type="entry name" value="Colicin-E5_imm"/>
</dbReference>
<dbReference type="PATRIC" id="fig|1560201.3.peg.2984"/>
<accession>A0A0L7T0T2</accession>
<organism evidence="1 4">
    <name type="scientific">Winslowiella iniecta</name>
    <dbReference type="NCBI Taxonomy" id="1560201"/>
    <lineage>
        <taxon>Bacteria</taxon>
        <taxon>Pseudomonadati</taxon>
        <taxon>Pseudomonadota</taxon>
        <taxon>Gammaproteobacteria</taxon>
        <taxon>Enterobacterales</taxon>
        <taxon>Erwiniaceae</taxon>
        <taxon>Winslowiella</taxon>
    </lineage>
</organism>
<dbReference type="RefSeq" id="WP_052900080.1">
    <property type="nucleotide sequence ID" value="NZ_JRXE01000019.1"/>
</dbReference>
<dbReference type="STRING" id="1560201.NG42_14040"/>
<dbReference type="GO" id="GO:0030153">
    <property type="term" value="P:bacteriocin immunity"/>
    <property type="evidence" value="ECO:0007669"/>
    <property type="project" value="InterPro"/>
</dbReference>